<feature type="domain" description="RING-type" evidence="13">
    <location>
        <begin position="908"/>
        <end position="964"/>
    </location>
</feature>
<dbReference type="GO" id="GO:0007032">
    <property type="term" value="P:endosome organization"/>
    <property type="evidence" value="ECO:0007669"/>
    <property type="project" value="TreeGrafter"/>
</dbReference>
<comment type="subcellular location">
    <subcellularLocation>
        <location evidence="8">Endomembrane system</location>
        <topology evidence="8">Peripheral membrane protein</topology>
        <orientation evidence="8">Cytoplasmic side</orientation>
    </subcellularLocation>
    <subcellularLocation>
        <location evidence="9">Vacuole membrane</location>
        <topology evidence="9">Peripheral membrane protein</topology>
        <orientation evidence="9">Cytoplasmic side</orientation>
    </subcellularLocation>
</comment>
<accession>A0A1E4SXM1</accession>
<dbReference type="Proteomes" id="UP000094801">
    <property type="component" value="Unassembled WGS sequence"/>
</dbReference>
<dbReference type="SUPFAM" id="SSF57850">
    <property type="entry name" value="RING/U-box"/>
    <property type="match status" value="1"/>
</dbReference>
<evidence type="ECO:0000256" key="3">
    <source>
        <dbReference type="ARBA" id="ARBA00022723"/>
    </source>
</evidence>
<feature type="repeat" description="CHCR" evidence="11">
    <location>
        <begin position="421"/>
        <end position="579"/>
    </location>
</feature>
<dbReference type="InterPro" id="IPR057308">
    <property type="entry name" value="CHCR_PEP5_VPS11"/>
</dbReference>
<evidence type="ECO:0000259" key="13">
    <source>
        <dbReference type="PROSITE" id="PS50089"/>
    </source>
</evidence>
<dbReference type="GO" id="GO:0008270">
    <property type="term" value="F:zinc ion binding"/>
    <property type="evidence" value="ECO:0007669"/>
    <property type="project" value="UniProtKB-KW"/>
</dbReference>
<evidence type="ECO:0000256" key="12">
    <source>
        <dbReference type="SAM" id="MobiDB-lite"/>
    </source>
</evidence>
<evidence type="ECO:0000256" key="10">
    <source>
        <dbReference type="PROSITE-ProRule" id="PRU00175"/>
    </source>
</evidence>
<evidence type="ECO:0000256" key="9">
    <source>
        <dbReference type="PIRNR" id="PIRNR007860"/>
    </source>
</evidence>
<dbReference type="InterPro" id="IPR024763">
    <property type="entry name" value="VPS11_C"/>
</dbReference>
<gene>
    <name evidence="14" type="ORF">CANARDRAFT_29402</name>
</gene>
<proteinExistence type="inferred from homology"/>
<dbReference type="Gene3D" id="3.30.40.10">
    <property type="entry name" value="Zinc/RING finger domain, C3HC4 (zinc finger)"/>
    <property type="match status" value="1"/>
</dbReference>
<comment type="subunit">
    <text evidence="9">Component of the homotypic vacuole fusion and vacuole protein sorting (HOPS) complex. Component of the class C core vacuole/endosome tethering (CORVET) complex.</text>
</comment>
<dbReference type="GO" id="GO:0006904">
    <property type="term" value="P:vesicle docking involved in exocytosis"/>
    <property type="evidence" value="ECO:0007669"/>
    <property type="project" value="TreeGrafter"/>
</dbReference>
<keyword evidence="7 9" id="KW-0472">Membrane</keyword>
<evidence type="ECO:0000256" key="8">
    <source>
        <dbReference type="ARBA" id="ARBA00029433"/>
    </source>
</evidence>
<dbReference type="InterPro" id="IPR013083">
    <property type="entry name" value="Znf_RING/FYVE/PHD"/>
</dbReference>
<evidence type="ECO:0000256" key="2">
    <source>
        <dbReference type="ARBA" id="ARBA00022448"/>
    </source>
</evidence>
<dbReference type="SUPFAM" id="SSF48371">
    <property type="entry name" value="ARM repeat"/>
    <property type="match status" value="1"/>
</dbReference>
<dbReference type="PANTHER" id="PTHR23323:SF24">
    <property type="entry name" value="VACUOLAR PROTEIN SORTING-ASSOCIATED PROTEIN 11 HOMOLOG"/>
    <property type="match status" value="1"/>
</dbReference>
<protein>
    <recommendedName>
        <fullName evidence="9">E3 ubiquitin-protein ligase PEP5</fullName>
        <ecNumber evidence="9">2.3.2.27</ecNumber>
    </recommendedName>
</protein>
<dbReference type="Pfam" id="PF23356">
    <property type="entry name" value="TPR_PEP5_VPS11"/>
    <property type="match status" value="1"/>
</dbReference>
<dbReference type="PIRSF" id="PIRSF007860">
    <property type="entry name" value="VPS11"/>
    <property type="match status" value="1"/>
</dbReference>
<evidence type="ECO:0000256" key="5">
    <source>
        <dbReference type="ARBA" id="ARBA00022833"/>
    </source>
</evidence>
<dbReference type="EC" id="2.3.2.27" evidence="9"/>
<keyword evidence="9" id="KW-0926">Vacuole</keyword>
<evidence type="ECO:0000256" key="4">
    <source>
        <dbReference type="ARBA" id="ARBA00022771"/>
    </source>
</evidence>
<dbReference type="InterPro" id="IPR000547">
    <property type="entry name" value="Clathrin_H-chain/VPS_repeat"/>
</dbReference>
<dbReference type="CDD" id="cd16688">
    <property type="entry name" value="RING-H2_Vps11"/>
    <property type="match status" value="1"/>
</dbReference>
<keyword evidence="3" id="KW-0479">Metal-binding</keyword>
<dbReference type="Pfam" id="PF12451">
    <property type="entry name" value="VPS11_C"/>
    <property type="match status" value="1"/>
</dbReference>
<keyword evidence="6 9" id="KW-0653">Protein transport</keyword>
<dbReference type="GO" id="GO:0000329">
    <property type="term" value="C:fungal-type vacuole membrane"/>
    <property type="evidence" value="ECO:0007669"/>
    <property type="project" value="UniProtKB-UniRule"/>
</dbReference>
<dbReference type="GO" id="GO:0030897">
    <property type="term" value="C:HOPS complex"/>
    <property type="evidence" value="ECO:0007669"/>
    <property type="project" value="UniProtKB-UniRule"/>
</dbReference>
<dbReference type="GO" id="GO:0048284">
    <property type="term" value="P:organelle fusion"/>
    <property type="evidence" value="ECO:0007669"/>
    <property type="project" value="TreeGrafter"/>
</dbReference>
<dbReference type="PANTHER" id="PTHR23323">
    <property type="entry name" value="VACUOLAR PROTEIN SORTING-ASSOCIATED PROTEIN"/>
    <property type="match status" value="1"/>
</dbReference>
<comment type="similarity">
    <text evidence="1 9">Belongs to the VPS11 family.</text>
</comment>
<dbReference type="InterPro" id="IPR001841">
    <property type="entry name" value="Znf_RING"/>
</dbReference>
<evidence type="ECO:0000256" key="7">
    <source>
        <dbReference type="ARBA" id="ARBA00023136"/>
    </source>
</evidence>
<feature type="region of interest" description="Disordered" evidence="12">
    <location>
        <begin position="376"/>
        <end position="395"/>
    </location>
</feature>
<dbReference type="InterPro" id="IPR036322">
    <property type="entry name" value="WD40_repeat_dom_sf"/>
</dbReference>
<dbReference type="GO" id="GO:0030674">
    <property type="term" value="F:protein-macromolecule adaptor activity"/>
    <property type="evidence" value="ECO:0007669"/>
    <property type="project" value="TreeGrafter"/>
</dbReference>
<comment type="catalytic activity">
    <reaction evidence="9">
        <text>S-ubiquitinyl-[E2 ubiquitin-conjugating enzyme]-L-cysteine + [acceptor protein]-L-lysine = [E2 ubiquitin-conjugating enzyme]-L-cysteine + N(6)-ubiquitinyl-[acceptor protein]-L-lysine.</text>
        <dbReference type="EC" id="2.3.2.27"/>
    </reaction>
</comment>
<dbReference type="PROSITE" id="PS50236">
    <property type="entry name" value="CHCR"/>
    <property type="match status" value="1"/>
</dbReference>
<keyword evidence="15" id="KW-1185">Reference proteome</keyword>
<name>A0A1E4SXM1_9ASCO</name>
<keyword evidence="5" id="KW-0862">Zinc</keyword>
<dbReference type="Pfam" id="PF23341">
    <property type="entry name" value="PEP5_VPS11_N"/>
    <property type="match status" value="1"/>
</dbReference>
<evidence type="ECO:0000313" key="14">
    <source>
        <dbReference type="EMBL" id="ODV84250.1"/>
    </source>
</evidence>
<dbReference type="AlphaFoldDB" id="A0A1E4SXM1"/>
<dbReference type="SUPFAM" id="SSF50978">
    <property type="entry name" value="WD40 repeat-like"/>
    <property type="match status" value="1"/>
</dbReference>
<keyword evidence="2 9" id="KW-0813">Transport</keyword>
<evidence type="ECO:0000256" key="1">
    <source>
        <dbReference type="ARBA" id="ARBA00007070"/>
    </source>
</evidence>
<dbReference type="STRING" id="983967.A0A1E4SXM1"/>
<sequence length="1019" mass="116052">MSLSSWRQFPFFECIPIRDPNYGSEDALYSDSSISAICSSPEYFIIATGQSTIKLIDDSYRLVYEFTAYEVGWSITKLKYMDLGDNEGYLCSIAEKQGRPLSFKLWTLKKLMSLKTVDSNLDFHAQCQVSNGLNNYPLTCFSSSVDFSILAFGFANGTVILVRGDLLHDRGSRQRIVYESKEPITGVQFKDDSLLYVSTVSKILTIPTTGRNQGKADRILEDKAGVDINCSDVLMDNKKSLVVAKDESLQFYNSKGRSLNLLLNVPKKRLHAYGDRYILIVSSVTSNLTSSTSFLTNKLIIVNVVDKFIAFNQTISNSVIEVFEMWEDLYVLTSDGLLYKLHEKSLKEKLDIVVQRELFPIAIKLAETSIRGKDITTSETNGGVRHSSSPKNDNVGENQILEIKKQYGDYLYNKEEFEEAIKQYIGAIPLGKTSEIIQKYKESSKIQLLTIYLEELIRLGDSNEDHVTLLLCSYCKLKQPEEISSFIEDIQINEDFEVVEKHKAFDLETVINLCRESTYYKLASMIAKKFNRPSIVVDIHLKDLKSPKLTMSYIKTLNIDDLLRALIDNVKQLLTELPNECTQLLIEVFTGKFKPDQNFNIDSTAQTSDQTHSDKQAGTDYPILTSYRQFVSFMNLSEAESQPTEPTYLPPRPRIIFHSFVEHPHEFVIFLEACIESYDRFGGNEKDKKDIMVTLYEMYLTLSNENGPSTTNSDENRQQWQAKAKSLLEDIQKNWNLEDQTNLLLLSNLGDFNEGEILIRESTDDSSEGFELDMFRSSILSKNYDRSLEILNKYGKKEPELYKLALSTYTQSEELFSRIGEEQILKIINKIESLKLMNPLELVKQLSLANFIKIGLIKTYLISHIRKQKQEISNNEKLINSYKSESETLVKALTKLKTESQVINQSKCSSCQQPLEFPIIHFKCSHSFHEHCLTIDSNSGAGAIATVGDLTNGTSSMYATCPKCMADIDTLTVLKRQHEEIGERNDLFKASLVDNNDRFKVMMGFFGRGAMEHTRHVLQ</sequence>
<dbReference type="InterPro" id="IPR057307">
    <property type="entry name" value="PEP5_VPS11_N"/>
</dbReference>
<dbReference type="GO" id="GO:0061630">
    <property type="term" value="F:ubiquitin protein ligase activity"/>
    <property type="evidence" value="ECO:0007669"/>
    <property type="project" value="UniProtKB-EC"/>
</dbReference>
<evidence type="ECO:0000256" key="6">
    <source>
        <dbReference type="ARBA" id="ARBA00022927"/>
    </source>
</evidence>
<dbReference type="OrthoDB" id="26184at2759"/>
<keyword evidence="9" id="KW-0808">Transferase</keyword>
<evidence type="ECO:0000256" key="11">
    <source>
        <dbReference type="PROSITE-ProRule" id="PRU01006"/>
    </source>
</evidence>
<dbReference type="GO" id="GO:0033263">
    <property type="term" value="C:CORVET complex"/>
    <property type="evidence" value="ECO:0007669"/>
    <property type="project" value="UniProtKB-UniRule"/>
</dbReference>
<keyword evidence="4 10" id="KW-0863">Zinc-finger</keyword>
<reference evidence="15" key="1">
    <citation type="submission" date="2016-04" db="EMBL/GenBank/DDBJ databases">
        <title>Comparative genomics of biotechnologically important yeasts.</title>
        <authorList>
            <consortium name="DOE Joint Genome Institute"/>
            <person name="Riley R."/>
            <person name="Haridas S."/>
            <person name="Wolfe K.H."/>
            <person name="Lopes M.R."/>
            <person name="Hittinger C.T."/>
            <person name="Goker M."/>
            <person name="Salamov A."/>
            <person name="Wisecaver J."/>
            <person name="Long T.M."/>
            <person name="Aerts A.L."/>
            <person name="Barry K."/>
            <person name="Choi C."/>
            <person name="Clum A."/>
            <person name="Coughlan A.Y."/>
            <person name="Deshpande S."/>
            <person name="Douglass A.P."/>
            <person name="Hanson S.J."/>
            <person name="Klenk H.-P."/>
            <person name="Labutti K."/>
            <person name="Lapidus A."/>
            <person name="Lindquist E."/>
            <person name="Lipzen A."/>
            <person name="Meier-Kolthoff J.P."/>
            <person name="Ohm R.A."/>
            <person name="Otillar R.P."/>
            <person name="Pangilinan J."/>
            <person name="Peng Y."/>
            <person name="Rokas A."/>
            <person name="Rosa C.A."/>
            <person name="Scheuner C."/>
            <person name="Sibirny A.A."/>
            <person name="Slot J.C."/>
            <person name="Stielow J.B."/>
            <person name="Sun H."/>
            <person name="Kurtzman C.P."/>
            <person name="Blackwell M."/>
            <person name="Grigoriev I.V."/>
            <person name="Jeffries T.W."/>
        </authorList>
    </citation>
    <scope>NUCLEOTIDE SEQUENCE [LARGE SCALE GENOMIC DNA]</scope>
    <source>
        <strain evidence="15">NRRL YB-2248</strain>
    </source>
</reference>
<dbReference type="PROSITE" id="PS50089">
    <property type="entry name" value="ZF_RING_2"/>
    <property type="match status" value="1"/>
</dbReference>
<evidence type="ECO:0000313" key="15">
    <source>
        <dbReference type="Proteomes" id="UP000094801"/>
    </source>
</evidence>
<dbReference type="InterPro" id="IPR016024">
    <property type="entry name" value="ARM-type_fold"/>
</dbReference>
<feature type="compositionally biased region" description="Polar residues" evidence="12">
    <location>
        <begin position="377"/>
        <end position="395"/>
    </location>
</feature>
<dbReference type="GO" id="GO:0007033">
    <property type="term" value="P:vacuole organization"/>
    <property type="evidence" value="ECO:0007669"/>
    <property type="project" value="TreeGrafter"/>
</dbReference>
<dbReference type="GO" id="GO:0006886">
    <property type="term" value="P:intracellular protein transport"/>
    <property type="evidence" value="ECO:0007669"/>
    <property type="project" value="UniProtKB-UniRule"/>
</dbReference>
<dbReference type="InterPro" id="IPR016528">
    <property type="entry name" value="VPS11"/>
</dbReference>
<keyword evidence="9" id="KW-0833">Ubl conjugation pathway</keyword>
<dbReference type="SMART" id="SM00184">
    <property type="entry name" value="RING"/>
    <property type="match status" value="1"/>
</dbReference>
<dbReference type="EMBL" id="KV453858">
    <property type="protein sequence ID" value="ODV84250.1"/>
    <property type="molecule type" value="Genomic_DNA"/>
</dbReference>
<organism evidence="14 15">
    <name type="scientific">[Candida] arabinofermentans NRRL YB-2248</name>
    <dbReference type="NCBI Taxonomy" id="983967"/>
    <lineage>
        <taxon>Eukaryota</taxon>
        <taxon>Fungi</taxon>
        <taxon>Dikarya</taxon>
        <taxon>Ascomycota</taxon>
        <taxon>Saccharomycotina</taxon>
        <taxon>Pichiomycetes</taxon>
        <taxon>Pichiales</taxon>
        <taxon>Pichiaceae</taxon>
        <taxon>Ogataea</taxon>
        <taxon>Ogataea/Candida clade</taxon>
    </lineage>
</organism>